<dbReference type="Proteomes" id="UP000703590">
    <property type="component" value="Unassembled WGS sequence"/>
</dbReference>
<accession>A0ABS2WNR9</accession>
<keyword evidence="4" id="KW-1185">Reference proteome</keyword>
<protein>
    <submittedName>
        <fullName evidence="3">Sulfurtransferase-like selenium metabolism protein YedF</fullName>
    </submittedName>
</protein>
<dbReference type="CDD" id="cd03421">
    <property type="entry name" value="SirA_like_N"/>
    <property type="match status" value="1"/>
</dbReference>
<reference evidence="3 4" key="3">
    <citation type="submission" date="2021-02" db="EMBL/GenBank/DDBJ databases">
        <authorList>
            <person name="Merkel A.Y."/>
        </authorList>
    </citation>
    <scope>NUCLEOTIDE SEQUENCE [LARGE SCALE GENOMIC DNA]</scope>
    <source>
        <strain evidence="3 4">T05b</strain>
    </source>
</reference>
<name>A0ABS2WNR9_9BACT</name>
<dbReference type="PANTHER" id="PTHR33279">
    <property type="entry name" value="SULFUR CARRIER PROTEIN YEDF-RELATED"/>
    <property type="match status" value="1"/>
</dbReference>
<feature type="domain" description="UPF0033" evidence="2">
    <location>
        <begin position="2"/>
        <end position="65"/>
    </location>
</feature>
<evidence type="ECO:0000313" key="3">
    <source>
        <dbReference type="EMBL" id="MBN2963331.1"/>
    </source>
</evidence>
<reference evidence="3 4" key="2">
    <citation type="submission" date="2021-02" db="EMBL/GenBank/DDBJ databases">
        <title>Sulfurospirillum tamanensis sp. nov.</title>
        <authorList>
            <person name="Frolova A."/>
            <person name="Merkel A."/>
            <person name="Slobodkin A."/>
        </authorList>
    </citation>
    <scope>NUCLEOTIDE SEQUENCE [LARGE SCALE GENOMIC DNA]</scope>
    <source>
        <strain evidence="3 4">T05b</strain>
    </source>
</reference>
<dbReference type="InterPro" id="IPR036868">
    <property type="entry name" value="TusA-like_sf"/>
</dbReference>
<dbReference type="InterPro" id="IPR027396">
    <property type="entry name" value="DsrEFH-like"/>
</dbReference>
<comment type="similarity">
    <text evidence="1">Belongs to the sulfur carrier protein TusA family.</text>
</comment>
<dbReference type="RefSeq" id="WP_205457763.1">
    <property type="nucleotide sequence ID" value="NZ_JAFHKK010000001.1"/>
</dbReference>
<dbReference type="InterPro" id="IPR001455">
    <property type="entry name" value="TusA-like"/>
</dbReference>
<dbReference type="Gene3D" id="3.30.110.40">
    <property type="entry name" value="TusA-like domain"/>
    <property type="match status" value="1"/>
</dbReference>
<dbReference type="Pfam" id="PF02635">
    <property type="entry name" value="DsrE"/>
    <property type="match status" value="1"/>
</dbReference>
<dbReference type="SUPFAM" id="SSF75169">
    <property type="entry name" value="DsrEFH-like"/>
    <property type="match status" value="1"/>
</dbReference>
<dbReference type="InterPro" id="IPR003787">
    <property type="entry name" value="Sulphur_relay_DsrE/F-like"/>
</dbReference>
<evidence type="ECO:0000259" key="2">
    <source>
        <dbReference type="Pfam" id="PF01206"/>
    </source>
</evidence>
<proteinExistence type="inferred from homology"/>
<dbReference type="Pfam" id="PF01206">
    <property type="entry name" value="TusA"/>
    <property type="match status" value="1"/>
</dbReference>
<comment type="caution">
    <text evidence="3">The sequence shown here is derived from an EMBL/GenBank/DDBJ whole genome shotgun (WGS) entry which is preliminary data.</text>
</comment>
<dbReference type="PANTHER" id="PTHR33279:SF6">
    <property type="entry name" value="SULFUR CARRIER PROTEIN YEDF-RELATED"/>
    <property type="match status" value="1"/>
</dbReference>
<gene>
    <name evidence="3" type="primary">yedF</name>
    <name evidence="3" type="ORF">JWV37_00930</name>
</gene>
<dbReference type="Gene3D" id="3.40.1260.10">
    <property type="entry name" value="DsrEFH-like"/>
    <property type="match status" value="1"/>
</dbReference>
<dbReference type="EMBL" id="JAFHKK010000001">
    <property type="protein sequence ID" value="MBN2963331.1"/>
    <property type="molecule type" value="Genomic_DNA"/>
</dbReference>
<dbReference type="NCBIfam" id="TIGR03527">
    <property type="entry name" value="selenium_YedF"/>
    <property type="match status" value="1"/>
</dbReference>
<sequence>MQIDCRNLECPQPVLETKKALESLPEDAVLEVLVNSVASRENVMRFGKNSGCEVRESVQGDATLITLVKGYGCDIVPSAPSGFLNKTLFIKDDKVGEGELGGMLMVGFLKTVLEQKALPSRIICVNKGVLLTTAPEGSDVIAVLKALADKGVEIYSCGVCLEFYKVQDALKVGVIGNAYSTIEMLLNAQDVISL</sequence>
<dbReference type="InterPro" id="IPR019870">
    <property type="entry name" value="Se_metab_YedF"/>
</dbReference>
<evidence type="ECO:0000256" key="1">
    <source>
        <dbReference type="ARBA" id="ARBA00008984"/>
    </source>
</evidence>
<evidence type="ECO:0000313" key="4">
    <source>
        <dbReference type="Proteomes" id="UP000703590"/>
    </source>
</evidence>
<reference evidence="4" key="1">
    <citation type="submission" date="2021-02" db="EMBL/GenBank/DDBJ databases">
        <title>Sulfurospirillum tamanensis sp. nov.</title>
        <authorList>
            <person name="Merkel A.Y."/>
        </authorList>
    </citation>
    <scope>NUCLEOTIDE SEQUENCE [LARGE SCALE GENOMIC DNA]</scope>
    <source>
        <strain evidence="4">T05b</strain>
    </source>
</reference>
<organism evidence="3 4">
    <name type="scientific">Sulfurospirillum tamanense</name>
    <dbReference type="NCBI Taxonomy" id="2813362"/>
    <lineage>
        <taxon>Bacteria</taxon>
        <taxon>Pseudomonadati</taxon>
        <taxon>Campylobacterota</taxon>
        <taxon>Epsilonproteobacteria</taxon>
        <taxon>Campylobacterales</taxon>
        <taxon>Sulfurospirillaceae</taxon>
        <taxon>Sulfurospirillum</taxon>
    </lineage>
</organism>
<dbReference type="SUPFAM" id="SSF64307">
    <property type="entry name" value="SirA-like"/>
    <property type="match status" value="1"/>
</dbReference>